<dbReference type="eggNOG" id="KOG1875">
    <property type="taxonomic scope" value="Eukaryota"/>
</dbReference>
<dbReference type="VEuPathDB" id="FungiDB:YALI1_D09168g"/>
<keyword evidence="4 9" id="KW-0805">Transcription regulation</keyword>
<organism evidence="11 13">
    <name type="scientific">Yarrowia lipolytica</name>
    <name type="common">Candida lipolytica</name>
    <dbReference type="NCBI Taxonomy" id="4952"/>
    <lineage>
        <taxon>Eukaryota</taxon>
        <taxon>Fungi</taxon>
        <taxon>Dikarya</taxon>
        <taxon>Ascomycota</taxon>
        <taxon>Saccharomycotina</taxon>
        <taxon>Dipodascomycetes</taxon>
        <taxon>Dipodascales</taxon>
        <taxon>Dipodascales incertae sedis</taxon>
        <taxon>Yarrowia</taxon>
    </lineage>
</organism>
<dbReference type="InterPro" id="IPR013947">
    <property type="entry name" value="Mediator_Med14"/>
</dbReference>
<evidence type="ECO:0000256" key="2">
    <source>
        <dbReference type="ARBA" id="ARBA00007813"/>
    </source>
</evidence>
<dbReference type="OMA" id="FASHRIV"/>
<dbReference type="GO" id="GO:0016592">
    <property type="term" value="C:mediator complex"/>
    <property type="evidence" value="ECO:0007669"/>
    <property type="project" value="UniProtKB-UniRule"/>
</dbReference>
<accession>A0A1H6Q4C1</accession>
<dbReference type="EMBL" id="CP017556">
    <property type="protein sequence ID" value="AOW03711.1"/>
    <property type="molecule type" value="Genomic_DNA"/>
</dbReference>
<evidence type="ECO:0000259" key="10">
    <source>
        <dbReference type="Pfam" id="PF08638"/>
    </source>
</evidence>
<proteinExistence type="inferred from homology"/>
<gene>
    <name evidence="12" type="ORF">B0I71DRAFT_130938</name>
    <name evidence="11" type="ORF">YALI1_D09168g</name>
</gene>
<comment type="subunit">
    <text evidence="9">Component of the Mediator complex.</text>
</comment>
<name>A0A1H6Q4C1_YARLL</name>
<comment type="function">
    <text evidence="9">Component of the Mediator complex, a coactivator involved in the regulated transcription of nearly all RNA polymerase II-dependent genes. Mediator functions as a bridge to convey information from gene-specific regulatory proteins to the basal RNA polymerase II transcription machinery. Mediator is recruited to promoters by direct interactions with regulatory proteins and serves as a scaffold for the assembly of a functional preinitiation complex with RNA polymerase II and the general transcription factors.</text>
</comment>
<dbReference type="Pfam" id="PF08638">
    <property type="entry name" value="Med14"/>
    <property type="match status" value="1"/>
</dbReference>
<keyword evidence="6 9" id="KW-0804">Transcription</keyword>
<protein>
    <recommendedName>
        <fullName evidence="3 9">Mediator of RNA polymerase II transcription subunit 14</fullName>
    </recommendedName>
    <alternativeName>
        <fullName evidence="8 9">Mediator complex subunit 14</fullName>
    </alternativeName>
</protein>
<dbReference type="Proteomes" id="UP000256601">
    <property type="component" value="Unassembled WGS sequence"/>
</dbReference>
<dbReference type="PANTHER" id="PTHR12809">
    <property type="entry name" value="MEDIATOR COMPLEX SUBUNIT"/>
    <property type="match status" value="1"/>
</dbReference>
<sequence>MKGSDIPHVEANYVDLGRAVGTVCDNAHRELANVLETLPSTPADVAKKQALLEVLVRARQEFVRTYVLTKWAKVSEDVTKCIDVVAWLHGQRNCFDNLNHMLVGLGRDLGAAKSRNPDLQTAVQVLTRGAPTTFGDHDMAPKKKLKPQTILRTLRDLNVLLSVQLAQSTDIPPQFKRYKIANGRATFTVANAFEVDVGIADDTLDGPFFFIDFRLLFGDRKELPPQTRGMLERAGNSALAQRGLSALYSLLMKFALNYKLALIYKQIMEMSKGLWSGTLRHRFYQERSLIALEYWVSQHATHRPKSTLEIGIFSESDLRIAVRWSRQGEEVPYSEHQIQFGGESTDVASLLEYVTTLHLKHIISCVYTKLRALLGDSSDMVSLCSDGHKLRFRLTSLRSTVFTVDRLTGKTVLENATSLILSAERSLNELVSRPDQAASVLFKLRLLSLENDIRTRACATGWTAQNVTLSTDEMKTHFGFTTRYVLFLRQPQWPSNWFVVVTVPEDGSLPLWWIAKLRVRKDTAWTAECMDRIHVNQDLDSLYDYELLTQMVTFASHRIVLHPILDELRAAKTPFRLLRSAQHTPVVAIDNSALVTSWSHSSLLILPEMSAGSMDMKLHVQGRAKTVMNLPSNDSIDFDASTGIYKLTLEGANTPGFSLVNKLKERLQQIEQIVSYIELIKDLGLELVTASMQQIKFKLGDAQVSVDIPSELNPNITLHLSPTDPHNIIHSYLQETLNSSGLRPVVWLLQTTRNLYTTLQKLQKTRGGDPEQLEKIISNLSISDLETRQKQLQPRLSIVPRSAAFVRLVYPGKMNIDVTLVRHSATLDGVKFFIKESPLELPPPPQPGQPPVAVPRKLQVWNGSVTPDVDVGKAVYLNDGIACEGDNVGKVLEWVDKQIGK</sequence>
<dbReference type="GO" id="GO:0003712">
    <property type="term" value="F:transcription coregulator activity"/>
    <property type="evidence" value="ECO:0007669"/>
    <property type="project" value="UniProtKB-UniRule"/>
</dbReference>
<evidence type="ECO:0000256" key="4">
    <source>
        <dbReference type="ARBA" id="ARBA00023015"/>
    </source>
</evidence>
<keyword evidence="7 9" id="KW-0539">Nucleus</keyword>
<dbReference type="SMR" id="A0A1H6Q4C1"/>
<evidence type="ECO:0000256" key="3">
    <source>
        <dbReference type="ARBA" id="ARBA00019619"/>
    </source>
</evidence>
<evidence type="ECO:0000256" key="7">
    <source>
        <dbReference type="ARBA" id="ARBA00023242"/>
    </source>
</evidence>
<dbReference type="OrthoDB" id="205099at2759"/>
<dbReference type="GO" id="GO:0006357">
    <property type="term" value="P:regulation of transcription by RNA polymerase II"/>
    <property type="evidence" value="ECO:0007669"/>
    <property type="project" value="InterPro"/>
</dbReference>
<comment type="similarity">
    <text evidence="2 9">Belongs to the Mediator complex subunit 14 family.</text>
</comment>
<dbReference type="AlphaFoldDB" id="A0A1H6Q4C1"/>
<evidence type="ECO:0000313" key="11">
    <source>
        <dbReference type="EMBL" id="AOW03711.1"/>
    </source>
</evidence>
<evidence type="ECO:0000256" key="5">
    <source>
        <dbReference type="ARBA" id="ARBA00023159"/>
    </source>
</evidence>
<evidence type="ECO:0000256" key="1">
    <source>
        <dbReference type="ARBA" id="ARBA00004123"/>
    </source>
</evidence>
<dbReference type="GeneID" id="2910799"/>
<dbReference type="PANTHER" id="PTHR12809:SF2">
    <property type="entry name" value="MEDIATOR OF RNA POLYMERASE II TRANSCRIPTION SUBUNIT 14"/>
    <property type="match status" value="1"/>
</dbReference>
<dbReference type="Proteomes" id="UP000182444">
    <property type="component" value="Chromosome 1D"/>
</dbReference>
<evidence type="ECO:0000256" key="6">
    <source>
        <dbReference type="ARBA" id="ARBA00023163"/>
    </source>
</evidence>
<keyword evidence="5 9" id="KW-0010">Activator</keyword>
<feature type="domain" description="Mediator complex subunit MED14 N-terminal" evidence="10">
    <location>
        <begin position="14"/>
        <end position="201"/>
    </location>
</feature>
<dbReference type="RefSeq" id="XP_502520.1">
    <property type="nucleotide sequence ID" value="XM_502520.1"/>
</dbReference>
<reference evidence="11 13" key="1">
    <citation type="journal article" date="2016" name="PLoS ONE">
        <title>Sequence Assembly of Yarrowia lipolytica Strain W29/CLIB89 Shows Transposable Element Diversity.</title>
        <authorList>
            <person name="Magnan C."/>
            <person name="Yu J."/>
            <person name="Chang I."/>
            <person name="Jahn E."/>
            <person name="Kanomata Y."/>
            <person name="Wu J."/>
            <person name="Zeller M."/>
            <person name="Oakes M."/>
            <person name="Baldi P."/>
            <person name="Sandmeyer S."/>
        </authorList>
    </citation>
    <scope>NUCLEOTIDE SEQUENCE [LARGE SCALE GENOMIC DNA]</scope>
    <source>
        <strain evidence="11">CLIB89</strain>
        <strain evidence="13">CLIB89(W29)</strain>
    </source>
</reference>
<dbReference type="KEGG" id="yli:2910799"/>
<dbReference type="VEuPathDB" id="FungiDB:YALI0_D07194g"/>
<evidence type="ECO:0000313" key="14">
    <source>
        <dbReference type="Proteomes" id="UP000256601"/>
    </source>
</evidence>
<evidence type="ECO:0000256" key="8">
    <source>
        <dbReference type="ARBA" id="ARBA00032007"/>
    </source>
</evidence>
<evidence type="ECO:0000313" key="13">
    <source>
        <dbReference type="Proteomes" id="UP000182444"/>
    </source>
</evidence>
<comment type="subcellular location">
    <subcellularLocation>
        <location evidence="1 9">Nucleus</location>
    </subcellularLocation>
</comment>
<reference evidence="12 14" key="2">
    <citation type="submission" date="2018-07" db="EMBL/GenBank/DDBJ databases">
        <title>Draft Genome Assemblies for Five Robust Yarrowia lipolytica Strains Exhibiting High Lipid Production and Pentose Sugar Utilization and Sugar Alcohol Secretion from Undetoxified Lignocellulosic Biomass Hydrolysates.</title>
        <authorList>
            <consortium name="DOE Joint Genome Institute"/>
            <person name="Walker C."/>
            <person name="Ryu S."/>
            <person name="Na H."/>
            <person name="Zane M."/>
            <person name="LaButti K."/>
            <person name="Lipzen A."/>
            <person name="Haridas S."/>
            <person name="Barry K."/>
            <person name="Grigoriev I.V."/>
            <person name="Quarterman J."/>
            <person name="Slininger P."/>
            <person name="Dien B."/>
            <person name="Trinh C.T."/>
        </authorList>
    </citation>
    <scope>NUCLEOTIDE SEQUENCE [LARGE SCALE GENOMIC DNA]</scope>
    <source>
        <strain evidence="12 14">YB392</strain>
    </source>
</reference>
<dbReference type="GO" id="GO:0070847">
    <property type="term" value="C:core mediator complex"/>
    <property type="evidence" value="ECO:0007669"/>
    <property type="project" value="TreeGrafter"/>
</dbReference>
<dbReference type="InterPro" id="IPR055122">
    <property type="entry name" value="Med14_N"/>
</dbReference>
<evidence type="ECO:0000313" key="12">
    <source>
        <dbReference type="EMBL" id="RDW26422.1"/>
    </source>
</evidence>
<evidence type="ECO:0000256" key="9">
    <source>
        <dbReference type="RuleBase" id="RU365082"/>
    </source>
</evidence>
<dbReference type="EMBL" id="KZ858980">
    <property type="protein sequence ID" value="RDW26422.1"/>
    <property type="molecule type" value="Genomic_DNA"/>
</dbReference>